<evidence type="ECO:0000313" key="1">
    <source>
        <dbReference type="EMBL" id="MPN04544.1"/>
    </source>
</evidence>
<name>A0A645EVN7_9ZZZZ</name>
<dbReference type="InterPro" id="IPR014208">
    <property type="entry name" value="Spore_III_D"/>
</dbReference>
<dbReference type="Pfam" id="PF12116">
    <property type="entry name" value="SpoIIID"/>
    <property type="match status" value="1"/>
</dbReference>
<reference evidence="1" key="1">
    <citation type="submission" date="2019-08" db="EMBL/GenBank/DDBJ databases">
        <authorList>
            <person name="Kucharzyk K."/>
            <person name="Murdoch R.W."/>
            <person name="Higgins S."/>
            <person name="Loffler F."/>
        </authorList>
    </citation>
    <scope>NUCLEOTIDE SEQUENCE</scope>
</reference>
<sequence length="84" mass="9544">MNTTVETRAVELGEYIVKNGSTVRATAKKFGISKSTVHMDVATRLKRLNPSLFSEVRKVLETNKAQRHLRGGIATKEKYQRIRK</sequence>
<proteinExistence type="predicted"/>
<organism evidence="1">
    <name type="scientific">bioreactor metagenome</name>
    <dbReference type="NCBI Taxonomy" id="1076179"/>
    <lineage>
        <taxon>unclassified sequences</taxon>
        <taxon>metagenomes</taxon>
        <taxon>ecological metagenomes</taxon>
    </lineage>
</organism>
<accession>A0A645EVN7</accession>
<dbReference type="EMBL" id="VSSQ01050452">
    <property type="protein sequence ID" value="MPN04544.1"/>
    <property type="molecule type" value="Genomic_DNA"/>
</dbReference>
<comment type="caution">
    <text evidence="1">The sequence shown here is derived from an EMBL/GenBank/DDBJ whole genome shotgun (WGS) entry which is preliminary data.</text>
</comment>
<protein>
    <submittedName>
        <fullName evidence="1">Stage III sporulation protein D</fullName>
    </submittedName>
</protein>
<dbReference type="AlphaFoldDB" id="A0A645EVN7"/>
<gene>
    <name evidence="1" type="primary">spoIIID_9</name>
    <name evidence="1" type="ORF">SDC9_151785</name>
</gene>